<dbReference type="GO" id="GO:0006400">
    <property type="term" value="P:tRNA modification"/>
    <property type="evidence" value="ECO:0007669"/>
    <property type="project" value="InterPro"/>
</dbReference>
<dbReference type="PANTHER" id="PTHR42637">
    <property type="entry name" value="TRNA-(MS[2]IO[6]A)-HYDROXYLASE"/>
    <property type="match status" value="1"/>
</dbReference>
<dbReference type="Proteomes" id="UP000184233">
    <property type="component" value="Unassembled WGS sequence"/>
</dbReference>
<dbReference type="PIRSF" id="PIRSF020736">
    <property type="entry name" value="MiaE"/>
    <property type="match status" value="1"/>
</dbReference>
<evidence type="ECO:0000313" key="2">
    <source>
        <dbReference type="Proteomes" id="UP000184233"/>
    </source>
</evidence>
<gene>
    <name evidence="1" type="ORF">BGO89_03540</name>
</gene>
<evidence type="ECO:0000313" key="1">
    <source>
        <dbReference type="EMBL" id="OJX58846.1"/>
    </source>
</evidence>
<dbReference type="SUPFAM" id="SSF47240">
    <property type="entry name" value="Ferritin-like"/>
    <property type="match status" value="1"/>
</dbReference>
<sequence>MLCLQCESNPGWVAVANAHHAQILIDHAHCEKKAAAFALAMINRYPDRMRLVKDMIDLAKEEIEHFDLVVRELEQRSITLTPDTGNAYAKALHEHIRTAEPYRLLDSLIVGAFIEARSCERFSLLAEHADTDVLRTLYRSLLASEAGHYRAYTDIAREYFPHDVVKQRLTEFGAIEASIVGNLTNQPTMHG</sequence>
<name>A0A1M3L1Q1_9BACT</name>
<dbReference type="InterPro" id="IPR012347">
    <property type="entry name" value="Ferritin-like"/>
</dbReference>
<protein>
    <recommendedName>
        <fullName evidence="3">tRNA-(Ms[2]io[6]A)-hydroxylase</fullName>
    </recommendedName>
</protein>
<dbReference type="CDD" id="cd07910">
    <property type="entry name" value="MiaE"/>
    <property type="match status" value="1"/>
</dbReference>
<dbReference type="InterPro" id="IPR010386">
    <property type="entry name" value="tRNA-Hydrxlase_MiaE"/>
</dbReference>
<dbReference type="Pfam" id="PF06175">
    <property type="entry name" value="MiaE"/>
    <property type="match status" value="1"/>
</dbReference>
<organism evidence="1 2">
    <name type="scientific">Candidatus Kapaibacterium thiocyanatum</name>
    <dbReference type="NCBI Taxonomy" id="1895771"/>
    <lineage>
        <taxon>Bacteria</taxon>
        <taxon>Pseudomonadati</taxon>
        <taxon>Candidatus Kapaibacteriota</taxon>
        <taxon>Candidatus Kapaibacteriia</taxon>
        <taxon>Candidatus Kapaibacteriales</taxon>
        <taxon>Candidatus Kapaibacteriaceae</taxon>
        <taxon>Candidatus Kapaibacterium</taxon>
    </lineage>
</organism>
<evidence type="ECO:0008006" key="3">
    <source>
        <dbReference type="Google" id="ProtNLM"/>
    </source>
</evidence>
<dbReference type="STRING" id="1895771.BGO89_03540"/>
<reference evidence="1 2" key="1">
    <citation type="submission" date="2016-09" db="EMBL/GenBank/DDBJ databases">
        <title>Genome-resolved meta-omics ties microbial dynamics to process performance in biotechnology for thiocyanate degradation.</title>
        <authorList>
            <person name="Kantor R.S."/>
            <person name="Huddy R.J."/>
            <person name="Iyer R."/>
            <person name="Thomas B.C."/>
            <person name="Brown C.T."/>
            <person name="Anantharaman K."/>
            <person name="Tringe S."/>
            <person name="Hettich R.L."/>
            <person name="Harrison S.T."/>
            <person name="Banfield J.F."/>
        </authorList>
    </citation>
    <scope>NUCLEOTIDE SEQUENCE [LARGE SCALE GENOMIC DNA]</scope>
    <source>
        <strain evidence="1">59-99</strain>
    </source>
</reference>
<dbReference type="PANTHER" id="PTHR42637:SF1">
    <property type="entry name" value="TRNA 2-(METHYLSULFANYL)-N(6)-ISOPENTENYLADENOSINE(37) HYDROXYLASE"/>
    <property type="match status" value="1"/>
</dbReference>
<comment type="caution">
    <text evidence="1">The sequence shown here is derived from an EMBL/GenBank/DDBJ whole genome shotgun (WGS) entry which is preliminary data.</text>
</comment>
<dbReference type="GO" id="GO:0045301">
    <property type="term" value="F:tRNA 2-(methylsulfanyl)-N(6)-isopentenyladenosine(37) hydroxylase activity"/>
    <property type="evidence" value="ECO:0007669"/>
    <property type="project" value="InterPro"/>
</dbReference>
<accession>A0A1M3L1Q1</accession>
<dbReference type="EMBL" id="MKVH01000014">
    <property type="protein sequence ID" value="OJX58846.1"/>
    <property type="molecule type" value="Genomic_DNA"/>
</dbReference>
<proteinExistence type="predicted"/>
<dbReference type="Gene3D" id="1.20.1260.10">
    <property type="match status" value="1"/>
</dbReference>
<dbReference type="InterPro" id="IPR009078">
    <property type="entry name" value="Ferritin-like_SF"/>
</dbReference>
<dbReference type="AlphaFoldDB" id="A0A1M3L1Q1"/>